<reference evidence="2" key="1">
    <citation type="submission" date="2020-06" db="EMBL/GenBank/DDBJ databases">
        <title>Analysis procedures for assessing recovery of high quality, complete, closed genomes from Nanopore long read metagenome sequencing.</title>
        <authorList>
            <person name="Bessarab I."/>
            <person name="Arumugam K."/>
            <person name="Haryono M."/>
            <person name="Liu X."/>
            <person name="Roy S."/>
            <person name="Zuniga-Montanez R.E."/>
            <person name="Qiu G."/>
            <person name="Drautz-Moses D.I."/>
            <person name="Law Y.Y."/>
            <person name="Wuertz S."/>
            <person name="Lauro F.M."/>
            <person name="Huson D.H."/>
            <person name="Williams R.B."/>
        </authorList>
    </citation>
    <scope>NUCLEOTIDE SEQUENCE [LARGE SCALE GENOMIC DNA]</scope>
    <source>
        <strain evidence="2">SSD2</strain>
    </source>
</reference>
<protein>
    <submittedName>
        <fullName evidence="2">Type II toxin-antitoxin system CcdA family antitoxin</fullName>
    </submittedName>
</protein>
<dbReference type="Pfam" id="PF07362">
    <property type="entry name" value="CcdA"/>
    <property type="match status" value="1"/>
</dbReference>
<keyword evidence="3" id="KW-1185">Reference proteome</keyword>
<evidence type="ECO:0000256" key="1">
    <source>
        <dbReference type="ARBA" id="ARBA00022649"/>
    </source>
</evidence>
<accession>A0A7L6AR26</accession>
<name>A0A7L6AR26_9GAMM</name>
<dbReference type="KEGG" id="this:HZT40_08290"/>
<evidence type="ECO:0000313" key="2">
    <source>
        <dbReference type="EMBL" id="QLQ31589.1"/>
    </source>
</evidence>
<dbReference type="AlphaFoldDB" id="A0A7L6AR26"/>
<organism evidence="2 3">
    <name type="scientific">Candidatus Thiothrix singaporensis</name>
    <dbReference type="NCBI Taxonomy" id="2799669"/>
    <lineage>
        <taxon>Bacteria</taxon>
        <taxon>Pseudomonadati</taxon>
        <taxon>Pseudomonadota</taxon>
        <taxon>Gammaproteobacteria</taxon>
        <taxon>Thiotrichales</taxon>
        <taxon>Thiotrichaceae</taxon>
        <taxon>Thiothrix</taxon>
    </lineage>
</organism>
<evidence type="ECO:0000313" key="3">
    <source>
        <dbReference type="Proteomes" id="UP000510621"/>
    </source>
</evidence>
<dbReference type="Proteomes" id="UP000510621">
    <property type="component" value="Chromosome"/>
</dbReference>
<proteinExistence type="predicted"/>
<sequence length="82" mass="9625">MQTLIYDTNAPKRALNLSINSNLQEEARKYKVNLSKLLEQALIETLIQKKRTEWLEQNRAALEAYNQRVEERGVFSDGLRNF</sequence>
<gene>
    <name evidence="2" type="ORF">HZT40_08290</name>
</gene>
<dbReference type="EMBL" id="CP059265">
    <property type="protein sequence ID" value="QLQ31589.1"/>
    <property type="molecule type" value="Genomic_DNA"/>
</dbReference>
<keyword evidence="1" id="KW-1277">Toxin-antitoxin system</keyword>
<dbReference type="InterPro" id="IPR009956">
    <property type="entry name" value="Post-segregation_anti-tox_CcdA"/>
</dbReference>